<keyword evidence="2" id="KW-1185">Reference proteome</keyword>
<reference evidence="1" key="1">
    <citation type="submission" date="2022-07" db="EMBL/GenBank/DDBJ databases">
        <title>Phylogenomic reconstructions and comparative analyses of Kickxellomycotina fungi.</title>
        <authorList>
            <person name="Reynolds N.K."/>
            <person name="Stajich J.E."/>
            <person name="Barry K."/>
            <person name="Grigoriev I.V."/>
            <person name="Crous P."/>
            <person name="Smith M.E."/>
        </authorList>
    </citation>
    <scope>NUCLEOTIDE SEQUENCE</scope>
    <source>
        <strain evidence="1">BCRC 34191</strain>
    </source>
</reference>
<name>A0ACC1KG05_9FUNG</name>
<accession>A0ACC1KG05</accession>
<organism evidence="1 2">
    <name type="scientific">Coemansia linderi</name>
    <dbReference type="NCBI Taxonomy" id="2663919"/>
    <lineage>
        <taxon>Eukaryota</taxon>
        <taxon>Fungi</taxon>
        <taxon>Fungi incertae sedis</taxon>
        <taxon>Zoopagomycota</taxon>
        <taxon>Kickxellomycotina</taxon>
        <taxon>Kickxellomycetes</taxon>
        <taxon>Kickxellales</taxon>
        <taxon>Kickxellaceae</taxon>
        <taxon>Coemansia</taxon>
    </lineage>
</organism>
<evidence type="ECO:0000313" key="2">
    <source>
        <dbReference type="Proteomes" id="UP001140066"/>
    </source>
</evidence>
<sequence length="447" mass="48646">MRQGTVLGLYCSALIGENLQTPIIQKHWCNDVSIQRASLIVVPAFAKYLRSVPSLHEAEPVWSAPQDTVCIHIQRGELVYLGIVSQEVPALEVLELLEGVVLALVEYIGHLSELTIKENFATVYQLLSEMVDSGSAVTTDTSVLRGLVPVPSLVDRVIENVSGIGIRTEKRPDVNTSSTPWRSQGIRHTNNEFFVDIVERIDATVGADGSVVSYDVSGDISCKSRLTGMPELLLVMNRADAMDDVAFHPCVRTSKWHAERVMGFVPPDGQFKLASFHIATDAAPRLLPLQLRAAVSRQSDQSHTIEISADAGQSGNKLVEKIQVRVPLPAQAYNIRVQCKAGTHAVSNVRLPQVEWSLKSLSPADRGARLTIQYQVRAPSAAGTGAPQLSPSPGSSQSALAAFVDFEVAGYSVSSIKVDSLKMLVESYKLFKGVRYVTKAGSFQLRF</sequence>
<comment type="caution">
    <text evidence="1">The sequence shown here is derived from an EMBL/GenBank/DDBJ whole genome shotgun (WGS) entry which is preliminary data.</text>
</comment>
<gene>
    <name evidence="1" type="ORF">GGI18_002660</name>
</gene>
<dbReference type="EMBL" id="JANBUK010000704">
    <property type="protein sequence ID" value="KAJ2788977.1"/>
    <property type="molecule type" value="Genomic_DNA"/>
</dbReference>
<dbReference type="Proteomes" id="UP001140066">
    <property type="component" value="Unassembled WGS sequence"/>
</dbReference>
<protein>
    <submittedName>
        <fullName evidence="1">Uncharacterized protein</fullName>
    </submittedName>
</protein>
<evidence type="ECO:0000313" key="1">
    <source>
        <dbReference type="EMBL" id="KAJ2788977.1"/>
    </source>
</evidence>
<proteinExistence type="predicted"/>